<dbReference type="AlphaFoldDB" id="A0AAW0E648"/>
<keyword evidence="4" id="KW-0813">Transport</keyword>
<keyword evidence="6" id="KW-0333">Golgi apparatus</keyword>
<evidence type="ECO:0000256" key="6">
    <source>
        <dbReference type="ARBA" id="ARBA00023034"/>
    </source>
</evidence>
<reference evidence="9 10" key="1">
    <citation type="submission" date="2024-01" db="EMBL/GenBank/DDBJ databases">
        <title>A draft genome for a cacao thread blight-causing isolate of Paramarasmius palmivorus.</title>
        <authorList>
            <person name="Baruah I.K."/>
            <person name="Bukari Y."/>
            <person name="Amoako-Attah I."/>
            <person name="Meinhardt L.W."/>
            <person name="Bailey B.A."/>
            <person name="Cohen S.P."/>
        </authorList>
    </citation>
    <scope>NUCLEOTIDE SEQUENCE [LARGE SCALE GENOMIC DNA]</scope>
    <source>
        <strain evidence="9 10">GH-12</strain>
    </source>
</reference>
<dbReference type="GO" id="GO:0017119">
    <property type="term" value="C:Golgi transport complex"/>
    <property type="evidence" value="ECO:0007669"/>
    <property type="project" value="InterPro"/>
</dbReference>
<feature type="compositionally biased region" description="Polar residues" evidence="8">
    <location>
        <begin position="1"/>
        <end position="16"/>
    </location>
</feature>
<comment type="subcellular location">
    <subcellularLocation>
        <location evidence="1">Golgi apparatus membrane</location>
        <topology evidence="1">Peripheral membrane protein</topology>
    </subcellularLocation>
</comment>
<keyword evidence="10" id="KW-1185">Reference proteome</keyword>
<dbReference type="InterPro" id="IPR033370">
    <property type="entry name" value="COG1"/>
</dbReference>
<evidence type="ECO:0000256" key="7">
    <source>
        <dbReference type="ARBA" id="ARBA00023136"/>
    </source>
</evidence>
<evidence type="ECO:0000313" key="10">
    <source>
        <dbReference type="Proteomes" id="UP001383192"/>
    </source>
</evidence>
<dbReference type="GO" id="GO:0000139">
    <property type="term" value="C:Golgi membrane"/>
    <property type="evidence" value="ECO:0007669"/>
    <property type="project" value="UniProtKB-SubCell"/>
</dbReference>
<evidence type="ECO:0000256" key="3">
    <source>
        <dbReference type="ARBA" id="ARBA00020978"/>
    </source>
</evidence>
<dbReference type="PANTHER" id="PTHR31658:SF0">
    <property type="entry name" value="CONSERVED OLIGOMERIC GOLGI COMPLEX SUBUNIT 1"/>
    <property type="match status" value="1"/>
</dbReference>
<organism evidence="9 10">
    <name type="scientific">Paramarasmius palmivorus</name>
    <dbReference type="NCBI Taxonomy" id="297713"/>
    <lineage>
        <taxon>Eukaryota</taxon>
        <taxon>Fungi</taxon>
        <taxon>Dikarya</taxon>
        <taxon>Basidiomycota</taxon>
        <taxon>Agaricomycotina</taxon>
        <taxon>Agaricomycetes</taxon>
        <taxon>Agaricomycetidae</taxon>
        <taxon>Agaricales</taxon>
        <taxon>Marasmiineae</taxon>
        <taxon>Marasmiaceae</taxon>
        <taxon>Paramarasmius</taxon>
    </lineage>
</organism>
<name>A0AAW0E648_9AGAR</name>
<dbReference type="Proteomes" id="UP001383192">
    <property type="component" value="Unassembled WGS sequence"/>
</dbReference>
<evidence type="ECO:0000256" key="1">
    <source>
        <dbReference type="ARBA" id="ARBA00004395"/>
    </source>
</evidence>
<protein>
    <recommendedName>
        <fullName evidence="3">Conserved oligomeric Golgi complex subunit 1</fullName>
    </recommendedName>
</protein>
<evidence type="ECO:0000313" key="9">
    <source>
        <dbReference type="EMBL" id="KAK7058383.1"/>
    </source>
</evidence>
<gene>
    <name evidence="9" type="ORF">VNI00_002017</name>
</gene>
<comment type="similarity">
    <text evidence="2">Belongs to the COG1 family.</text>
</comment>
<keyword evidence="5" id="KW-0653">Protein transport</keyword>
<evidence type="ECO:0000256" key="5">
    <source>
        <dbReference type="ARBA" id="ARBA00022927"/>
    </source>
</evidence>
<dbReference type="PANTHER" id="PTHR31658">
    <property type="entry name" value="CONSERVED OLIGOMERIC GOLGI COMPLEX SUBUNIT 1"/>
    <property type="match status" value="1"/>
</dbReference>
<dbReference type="Pfam" id="PF08700">
    <property type="entry name" value="VPS51_Exo84_N"/>
    <property type="match status" value="1"/>
</dbReference>
<comment type="caution">
    <text evidence="9">The sequence shown here is derived from an EMBL/GenBank/DDBJ whole genome shotgun (WGS) entry which is preliminary data.</text>
</comment>
<sequence length="882" mass="98157">MISTTRKVSASMSSNVAPAMDRSSSHSSSTSSKLPEDIDPDELFNKYTVSEVKVVQQRLRRDADAKQEELRQMVGERYRDLLQASTSIISIAQSSKRVIHALEDTKTAILSQEEDMPTRHANTKDNDDVHLNMLQNLSAHIKLLLDVPEHLWRLMEKKKYFTAAWLFLLSRVVHRALIREDERDEEAWNSQGIDILDQFPLVQRQWEHVSSFRQQIIVRAKQSLQEYTTSTEETCATLLTLHLLESRPLTDTLAIFLEKRSKALGANLFQDSKSALTPSLSRRNKFAEPTTDRKSTTGKVSTVKEVKDNTIAALDCISRTVCTIHGVLGKNDSSESLIQQVLGYIQSDPSDPPASSLPPDLKLSTHDLLMSLPSSAHFLLLPQNLRSYRPYVDLASSSSKLSQNTLHAKVDEWFKKSIASLQIAIERWLDEVHSVKNVWSVRSAVITWIQRSRLSLDSHKVTSLEAIVNETCQRRIVELWKLSLEETERSFHTRLTEIVDAFSNNEQTGIGMPCLDLTVVKASVLFTDASPIHLLFRAPPLPTASQVGAGSLEATFQKYRSSLSKQLLGRTPLLDDLLKGVETCAAGVHHDFTQVLSGCNDNSLALVRELTKTYYPLAQALCSGITSSLHSVADSLTIDNRASQDALIFVGQAADELCRSSSFIEHILCEPDVAQVFRTQCTSLFELSLKRWIDFIVSSATTRYRDTRAVVPRKHICDSPSPELIQALLSLASELNGLGISRNISRRVQLADQTLRAFVSRLLENGGIECTSSAQALYDLVLLRQLSELCNPGSSSPWDMLRKQLDAEINKTSENDTRIDARISEYLARTQVLFAALLPRPNTASSTSTSLLPLGAPTTGKDIPSALELADSGARFGLLLVN</sequence>
<dbReference type="GO" id="GO:0015031">
    <property type="term" value="P:protein transport"/>
    <property type="evidence" value="ECO:0007669"/>
    <property type="project" value="UniProtKB-KW"/>
</dbReference>
<dbReference type="GO" id="GO:0006891">
    <property type="term" value="P:intra-Golgi vesicle-mediated transport"/>
    <property type="evidence" value="ECO:0007669"/>
    <property type="project" value="InterPro"/>
</dbReference>
<feature type="region of interest" description="Disordered" evidence="8">
    <location>
        <begin position="1"/>
        <end position="40"/>
    </location>
</feature>
<accession>A0AAW0E648</accession>
<evidence type="ECO:0000256" key="4">
    <source>
        <dbReference type="ARBA" id="ARBA00022448"/>
    </source>
</evidence>
<proteinExistence type="inferred from homology"/>
<evidence type="ECO:0000256" key="2">
    <source>
        <dbReference type="ARBA" id="ARBA00006653"/>
    </source>
</evidence>
<keyword evidence="7" id="KW-0472">Membrane</keyword>
<evidence type="ECO:0000256" key="8">
    <source>
        <dbReference type="SAM" id="MobiDB-lite"/>
    </source>
</evidence>
<dbReference type="EMBL" id="JAYKXP010000005">
    <property type="protein sequence ID" value="KAK7058383.1"/>
    <property type="molecule type" value="Genomic_DNA"/>
</dbReference>